<dbReference type="AlphaFoldDB" id="A0A8J2XV25"/>
<evidence type="ECO:0000259" key="1">
    <source>
        <dbReference type="Pfam" id="PF01882"/>
    </source>
</evidence>
<evidence type="ECO:0000313" key="2">
    <source>
        <dbReference type="EMBL" id="GGB14019.1"/>
    </source>
</evidence>
<dbReference type="EMBL" id="BMJC01000004">
    <property type="protein sequence ID" value="GGB14019.1"/>
    <property type="molecule type" value="Genomic_DNA"/>
</dbReference>
<dbReference type="RefSeq" id="WP_188935450.1">
    <property type="nucleotide sequence ID" value="NZ_BMJC01000004.1"/>
</dbReference>
<name>A0A8J2XV25_9BACT</name>
<feature type="domain" description="DUF58" evidence="1">
    <location>
        <begin position="43"/>
        <end position="273"/>
    </location>
</feature>
<dbReference type="Gene3D" id="3.40.50.410">
    <property type="entry name" value="von Willebrand factor, type A domain"/>
    <property type="match status" value="1"/>
</dbReference>
<sequence>MLTTVEILKKVKELEIKSKRLTRHLFTGEYHSAFKGRGMSFREVREYAAGDDIRFIDWNVSARFNHPFSKLFEEERELTVMLMVDVSASSLFGTVHARKKDLITEVCAVLAFSAVNNNDKVGCIFFSDKVESYIPPKKGKEHVLYIVRQLLTIEPKRKGTNLNEAIRFLNGAARQKGIVFLLSDFLDGNGDQRQRAPRPASAPRSEPGFEDALKVAGKKHDMIGIKVYDKMDMQLPAIGMVEAEDSETGSRYWVDTNDYLVRTNYQQYFFNHTEQCKSIFQKAGCDLLHLRTDEDYVKILQRFFVGRHRPG</sequence>
<dbReference type="SUPFAM" id="SSF53300">
    <property type="entry name" value="vWA-like"/>
    <property type="match status" value="1"/>
</dbReference>
<dbReference type="PANTHER" id="PTHR33608">
    <property type="entry name" value="BLL2464 PROTEIN"/>
    <property type="match status" value="1"/>
</dbReference>
<reference evidence="2" key="2">
    <citation type="submission" date="2020-09" db="EMBL/GenBank/DDBJ databases">
        <authorList>
            <person name="Sun Q."/>
            <person name="Zhou Y."/>
        </authorList>
    </citation>
    <scope>NUCLEOTIDE SEQUENCE</scope>
    <source>
        <strain evidence="2">CGMCC 1.15448</strain>
    </source>
</reference>
<organism evidence="2 3">
    <name type="scientific">Puia dinghuensis</name>
    <dbReference type="NCBI Taxonomy" id="1792502"/>
    <lineage>
        <taxon>Bacteria</taxon>
        <taxon>Pseudomonadati</taxon>
        <taxon>Bacteroidota</taxon>
        <taxon>Chitinophagia</taxon>
        <taxon>Chitinophagales</taxon>
        <taxon>Chitinophagaceae</taxon>
        <taxon>Puia</taxon>
    </lineage>
</organism>
<keyword evidence="3" id="KW-1185">Reference proteome</keyword>
<accession>A0A8J2XV25</accession>
<protein>
    <recommendedName>
        <fullName evidence="1">DUF58 domain-containing protein</fullName>
    </recommendedName>
</protein>
<gene>
    <name evidence="2" type="ORF">GCM10011511_42210</name>
</gene>
<proteinExistence type="predicted"/>
<dbReference type="PANTHER" id="PTHR33608:SF6">
    <property type="entry name" value="BLL2464 PROTEIN"/>
    <property type="match status" value="1"/>
</dbReference>
<dbReference type="Proteomes" id="UP000607559">
    <property type="component" value="Unassembled WGS sequence"/>
</dbReference>
<dbReference type="InterPro" id="IPR036465">
    <property type="entry name" value="vWFA_dom_sf"/>
</dbReference>
<reference evidence="2" key="1">
    <citation type="journal article" date="2014" name="Int. J. Syst. Evol. Microbiol.">
        <title>Complete genome sequence of Corynebacterium casei LMG S-19264T (=DSM 44701T), isolated from a smear-ripened cheese.</title>
        <authorList>
            <consortium name="US DOE Joint Genome Institute (JGI-PGF)"/>
            <person name="Walter F."/>
            <person name="Albersmeier A."/>
            <person name="Kalinowski J."/>
            <person name="Ruckert C."/>
        </authorList>
    </citation>
    <scope>NUCLEOTIDE SEQUENCE</scope>
    <source>
        <strain evidence="2">CGMCC 1.15448</strain>
    </source>
</reference>
<comment type="caution">
    <text evidence="2">The sequence shown here is derived from an EMBL/GenBank/DDBJ whole genome shotgun (WGS) entry which is preliminary data.</text>
</comment>
<dbReference type="Pfam" id="PF01882">
    <property type="entry name" value="DUF58"/>
    <property type="match status" value="1"/>
</dbReference>
<dbReference type="InterPro" id="IPR002881">
    <property type="entry name" value="DUF58"/>
</dbReference>
<evidence type="ECO:0000313" key="3">
    <source>
        <dbReference type="Proteomes" id="UP000607559"/>
    </source>
</evidence>